<dbReference type="PANTHER" id="PTHR33751">
    <property type="entry name" value="CBB3-TYPE CYTOCHROME C OXIDASE SUBUNIT FIXP"/>
    <property type="match status" value="1"/>
</dbReference>
<evidence type="ECO:0000313" key="8">
    <source>
        <dbReference type="EMBL" id="ALP51889.1"/>
    </source>
</evidence>
<protein>
    <recommendedName>
        <fullName evidence="7">Cytochrome c domain-containing protein</fullName>
    </recommendedName>
</protein>
<keyword evidence="4" id="KW-0249">Electron transport</keyword>
<dbReference type="GO" id="GO:0005506">
    <property type="term" value="F:iron ion binding"/>
    <property type="evidence" value="ECO:0007669"/>
    <property type="project" value="InterPro"/>
</dbReference>
<accession>A0A0S2T9W4</accession>
<dbReference type="PRINTS" id="PR00605">
    <property type="entry name" value="CYTCHROMECIC"/>
</dbReference>
<dbReference type="Pfam" id="PF00034">
    <property type="entry name" value="Cytochrom_C"/>
    <property type="match status" value="1"/>
</dbReference>
<evidence type="ECO:0000256" key="1">
    <source>
        <dbReference type="ARBA" id="ARBA00022448"/>
    </source>
</evidence>
<name>A0A0S2T9W4_9GAMM</name>
<evidence type="ECO:0000256" key="5">
    <source>
        <dbReference type="ARBA" id="ARBA00023004"/>
    </source>
</evidence>
<dbReference type="STRING" id="1748243.Tel_01345"/>
<organism evidence="8 9">
    <name type="scientific">Candidatus Tenderia electrophaga</name>
    <dbReference type="NCBI Taxonomy" id="1748243"/>
    <lineage>
        <taxon>Bacteria</taxon>
        <taxon>Pseudomonadati</taxon>
        <taxon>Pseudomonadota</taxon>
        <taxon>Gammaproteobacteria</taxon>
        <taxon>Candidatus Tenderiales</taxon>
        <taxon>Candidatus Tenderiaceae</taxon>
        <taxon>Candidatus Tenderia</taxon>
    </lineage>
</organism>
<dbReference type="Gene3D" id="1.10.760.10">
    <property type="entry name" value="Cytochrome c-like domain"/>
    <property type="match status" value="2"/>
</dbReference>
<dbReference type="GO" id="GO:0009055">
    <property type="term" value="F:electron transfer activity"/>
    <property type="evidence" value="ECO:0007669"/>
    <property type="project" value="InterPro"/>
</dbReference>
<dbReference type="InterPro" id="IPR050597">
    <property type="entry name" value="Cytochrome_c_Oxidase_Subunit"/>
</dbReference>
<feature type="domain" description="Cytochrome c" evidence="7">
    <location>
        <begin position="31"/>
        <end position="119"/>
    </location>
</feature>
<dbReference type="InterPro" id="IPR036909">
    <property type="entry name" value="Cyt_c-like_dom_sf"/>
</dbReference>
<keyword evidence="5 6" id="KW-0408">Iron</keyword>
<reference evidence="8" key="1">
    <citation type="submission" date="2015-10" db="EMBL/GenBank/DDBJ databases">
        <title>Description of Candidatus Tenderia electrophaga gen. nov, sp. nov., an Uncultivated Electroautotroph from a Biocathode Enrichment.</title>
        <authorList>
            <person name="Eddie B.J."/>
            <person name="Malanoski A.P."/>
            <person name="Wang Z."/>
            <person name="Hall R.J."/>
            <person name="Oh S.D."/>
            <person name="Heiner C."/>
            <person name="Lin B."/>
            <person name="Strycharz-Glaven S.M."/>
        </authorList>
    </citation>
    <scope>NUCLEOTIDE SEQUENCE [LARGE SCALE GENOMIC DNA]</scope>
    <source>
        <strain evidence="8">NRL1</strain>
    </source>
</reference>
<dbReference type="SUPFAM" id="SSF46626">
    <property type="entry name" value="Cytochrome c"/>
    <property type="match status" value="2"/>
</dbReference>
<dbReference type="InterPro" id="IPR008168">
    <property type="entry name" value="Cyt_C_IC"/>
</dbReference>
<evidence type="ECO:0000313" key="9">
    <source>
        <dbReference type="Proteomes" id="UP000055136"/>
    </source>
</evidence>
<gene>
    <name evidence="8" type="ORF">Tel_01345</name>
</gene>
<dbReference type="Proteomes" id="UP000055136">
    <property type="component" value="Chromosome"/>
</dbReference>
<dbReference type="InterPro" id="IPR009056">
    <property type="entry name" value="Cyt_c-like_dom"/>
</dbReference>
<dbReference type="GO" id="GO:0020037">
    <property type="term" value="F:heme binding"/>
    <property type="evidence" value="ECO:0007669"/>
    <property type="project" value="InterPro"/>
</dbReference>
<dbReference type="AlphaFoldDB" id="A0A0S2T9W4"/>
<keyword evidence="3 6" id="KW-0479">Metal-binding</keyword>
<evidence type="ECO:0000256" key="2">
    <source>
        <dbReference type="ARBA" id="ARBA00022617"/>
    </source>
</evidence>
<dbReference type="EMBL" id="CP013099">
    <property type="protein sequence ID" value="ALP51889.1"/>
    <property type="molecule type" value="Genomic_DNA"/>
</dbReference>
<evidence type="ECO:0000256" key="4">
    <source>
        <dbReference type="ARBA" id="ARBA00022982"/>
    </source>
</evidence>
<keyword evidence="1" id="KW-0813">Transport</keyword>
<dbReference type="PANTHER" id="PTHR33751:SF1">
    <property type="entry name" value="CBB3-TYPE CYTOCHROME C OXIDASE SUBUNIT FIXP"/>
    <property type="match status" value="1"/>
</dbReference>
<evidence type="ECO:0000256" key="3">
    <source>
        <dbReference type="ARBA" id="ARBA00022723"/>
    </source>
</evidence>
<sequence length="217" mass="23896">MAVLAMLVGTAGPAQADGRDSRKDIRAAKSNPQIRGAIVYKSYCVLCHGHRGDGMARATKLYGQGNLMIAMRDHDLAFYEKMVRQGGPAVGRSEFMPAWEDELSEEQITDVMAYLQVLTDPVVRGRAVFMTNCILCHGVKGNGKGRASVLYDPPPADLTRSDKNDMYKKMIITMGGAAMGRSEVMPQWGLQLKEEEIDDVILYLRTILVDPKNSNAN</sequence>
<dbReference type="Pfam" id="PF13442">
    <property type="entry name" value="Cytochrome_CBB3"/>
    <property type="match status" value="1"/>
</dbReference>
<keyword evidence="2 6" id="KW-0349">Heme</keyword>
<evidence type="ECO:0000256" key="6">
    <source>
        <dbReference type="PROSITE-ProRule" id="PRU00433"/>
    </source>
</evidence>
<feature type="domain" description="Cytochrome c" evidence="7">
    <location>
        <begin position="120"/>
        <end position="208"/>
    </location>
</feature>
<evidence type="ECO:0000259" key="7">
    <source>
        <dbReference type="PROSITE" id="PS51007"/>
    </source>
</evidence>
<keyword evidence="9" id="KW-1185">Reference proteome</keyword>
<proteinExistence type="predicted"/>
<dbReference type="PROSITE" id="PS51007">
    <property type="entry name" value="CYTC"/>
    <property type="match status" value="2"/>
</dbReference>
<dbReference type="KEGG" id="tee:Tel_01345"/>